<comment type="catalytic activity">
    <reaction evidence="4">
        <text>DNA(n) + a 2'-deoxyribonucleoside 5'-triphosphate = DNA(n+1) + diphosphate</text>
        <dbReference type="Rhea" id="RHEA:22508"/>
        <dbReference type="Rhea" id="RHEA-COMP:17339"/>
        <dbReference type="Rhea" id="RHEA-COMP:17340"/>
        <dbReference type="ChEBI" id="CHEBI:33019"/>
        <dbReference type="ChEBI" id="CHEBI:61560"/>
        <dbReference type="ChEBI" id="CHEBI:173112"/>
        <dbReference type="EC" id="2.7.7.7"/>
    </reaction>
</comment>
<dbReference type="GO" id="GO:0006289">
    <property type="term" value="P:nucleotide-excision repair"/>
    <property type="evidence" value="ECO:0007669"/>
    <property type="project" value="InterPro"/>
</dbReference>
<dbReference type="InterPro" id="IPR006054">
    <property type="entry name" value="DnaQ"/>
</dbReference>
<dbReference type="Proteomes" id="UP000268908">
    <property type="component" value="Unassembled WGS sequence"/>
</dbReference>
<dbReference type="Pfam" id="PF01541">
    <property type="entry name" value="GIY-YIG"/>
    <property type="match status" value="1"/>
</dbReference>
<dbReference type="InterPro" id="IPR012337">
    <property type="entry name" value="RNaseH-like_sf"/>
</dbReference>
<organism evidence="6 7">
    <name type="scientific">Sulfurisoma sediminicola</name>
    <dbReference type="NCBI Taxonomy" id="1381557"/>
    <lineage>
        <taxon>Bacteria</taxon>
        <taxon>Pseudomonadati</taxon>
        <taxon>Pseudomonadota</taxon>
        <taxon>Betaproteobacteria</taxon>
        <taxon>Nitrosomonadales</taxon>
        <taxon>Sterolibacteriaceae</taxon>
        <taxon>Sulfurisoma</taxon>
    </lineage>
</organism>
<dbReference type="PANTHER" id="PTHR30231">
    <property type="entry name" value="DNA POLYMERASE III SUBUNIT EPSILON"/>
    <property type="match status" value="1"/>
</dbReference>
<feature type="domain" description="GIY-YIG" evidence="5">
    <location>
        <begin position="208"/>
        <end position="286"/>
    </location>
</feature>
<evidence type="ECO:0000256" key="2">
    <source>
        <dbReference type="ARBA" id="ARBA00025483"/>
    </source>
</evidence>
<evidence type="ECO:0000259" key="5">
    <source>
        <dbReference type="PROSITE" id="PS50164"/>
    </source>
</evidence>
<protein>
    <recommendedName>
        <fullName evidence="1">DNA-directed DNA polymerase</fullName>
        <ecNumber evidence="1">2.7.7.7</ecNumber>
    </recommendedName>
</protein>
<dbReference type="InterPro" id="IPR047296">
    <property type="entry name" value="GIY-YIG_UvrC_Cho"/>
</dbReference>
<dbReference type="Pfam" id="PF00929">
    <property type="entry name" value="RNase_T"/>
    <property type="match status" value="1"/>
</dbReference>
<dbReference type="InterPro" id="IPR013520">
    <property type="entry name" value="Ribonucl_H"/>
</dbReference>
<dbReference type="PANTHER" id="PTHR30231:SF37">
    <property type="entry name" value="EXODEOXYRIBONUCLEASE 10"/>
    <property type="match status" value="1"/>
</dbReference>
<dbReference type="AlphaFoldDB" id="A0A497XD04"/>
<evidence type="ECO:0000256" key="1">
    <source>
        <dbReference type="ARBA" id="ARBA00012417"/>
    </source>
</evidence>
<dbReference type="SMART" id="SM00479">
    <property type="entry name" value="EXOIII"/>
    <property type="match status" value="1"/>
</dbReference>
<dbReference type="GO" id="GO:0003677">
    <property type="term" value="F:DNA binding"/>
    <property type="evidence" value="ECO:0007669"/>
    <property type="project" value="InterPro"/>
</dbReference>
<dbReference type="InterPro" id="IPR036397">
    <property type="entry name" value="RNaseH_sf"/>
</dbReference>
<dbReference type="GO" id="GO:0003887">
    <property type="term" value="F:DNA-directed DNA polymerase activity"/>
    <property type="evidence" value="ECO:0007669"/>
    <property type="project" value="UniProtKB-EC"/>
</dbReference>
<proteinExistence type="predicted"/>
<dbReference type="CDD" id="cd06127">
    <property type="entry name" value="DEDDh"/>
    <property type="match status" value="1"/>
</dbReference>
<sequence length="475" mass="52566">MPSVATSPMQLPERIVFVDLETTGATGTSDRITEIGIIEVDAAGAREWSTLVNPETRISSFIERLTGISNAMVAQAPTFAEIAAEVLERLQGRLFVAHNARFDYGFLKSEFRRAGHDFRATVLCTVKLSRRLFPQHHKHNLDALIERHGLDVSQRHRALGDARLIHQFWRQAEQGIAAEAFEAALAALLARPSLPEHLDAAILEDLPEGPGVYLFYGENQLPLYVGKSKDIRKRVLSHFAADHASSKEMALAQQVRRIDWVETAGDIGAQLREADLIKKLQPLHNRRLRRNEELCAWRLDDVGRPQLAFASDADFGGGGPLYGPFKSAREARTALRDIADAHGLCHALLGLDKVAPGRPCFSRQLHNCRGACVGAESETAHHARLLAALGRLRMVDWPFAGPAILREGEEAHIVDRWCYLGTARSESEVWAIVESAQPRFDRDTYRLLHKAVGKMKPVLATSPRRAPRAGGPASS</sequence>
<evidence type="ECO:0000256" key="3">
    <source>
        <dbReference type="ARBA" id="ARBA00026073"/>
    </source>
</evidence>
<dbReference type="GO" id="GO:0005829">
    <property type="term" value="C:cytosol"/>
    <property type="evidence" value="ECO:0007669"/>
    <property type="project" value="TreeGrafter"/>
</dbReference>
<dbReference type="EC" id="2.7.7.7" evidence="1"/>
<name>A0A497XD04_9PROT</name>
<reference evidence="6 7" key="1">
    <citation type="submission" date="2018-10" db="EMBL/GenBank/DDBJ databases">
        <title>Genomic Encyclopedia of Type Strains, Phase IV (KMG-IV): sequencing the most valuable type-strain genomes for metagenomic binning, comparative biology and taxonomic classification.</title>
        <authorList>
            <person name="Goeker M."/>
        </authorList>
    </citation>
    <scope>NUCLEOTIDE SEQUENCE [LARGE SCALE GENOMIC DNA]</scope>
    <source>
        <strain evidence="6 7">DSM 26916</strain>
    </source>
</reference>
<dbReference type="PROSITE" id="PS50164">
    <property type="entry name" value="GIY_YIG"/>
    <property type="match status" value="1"/>
</dbReference>
<dbReference type="SUPFAM" id="SSF53098">
    <property type="entry name" value="Ribonuclease H-like"/>
    <property type="match status" value="1"/>
</dbReference>
<dbReference type="EMBL" id="RCCI01000005">
    <property type="protein sequence ID" value="RLJ64831.1"/>
    <property type="molecule type" value="Genomic_DNA"/>
</dbReference>
<dbReference type="SUPFAM" id="SSF82771">
    <property type="entry name" value="GIY-YIG endonuclease"/>
    <property type="match status" value="1"/>
</dbReference>
<evidence type="ECO:0000313" key="6">
    <source>
        <dbReference type="EMBL" id="RLJ64831.1"/>
    </source>
</evidence>
<dbReference type="NCBIfam" id="TIGR00573">
    <property type="entry name" value="dnaq"/>
    <property type="match status" value="1"/>
</dbReference>
<dbReference type="Gene3D" id="3.30.420.10">
    <property type="entry name" value="Ribonuclease H-like superfamily/Ribonuclease H"/>
    <property type="match status" value="1"/>
</dbReference>
<dbReference type="SMART" id="SM00465">
    <property type="entry name" value="GIYc"/>
    <property type="match status" value="1"/>
</dbReference>
<dbReference type="GO" id="GO:0045004">
    <property type="term" value="P:DNA replication proofreading"/>
    <property type="evidence" value="ECO:0007669"/>
    <property type="project" value="TreeGrafter"/>
</dbReference>
<keyword evidence="7" id="KW-1185">Reference proteome</keyword>
<dbReference type="InterPro" id="IPR035901">
    <property type="entry name" value="GIY-YIG_endonuc_sf"/>
</dbReference>
<comment type="function">
    <text evidence="2">DNA polymerase III is a complex, multichain enzyme responsible for most of the replicative synthesis in bacteria. The epsilon subunit contain the editing function and is a proofreading 3'-5' exonuclease.</text>
</comment>
<dbReference type="InterPro" id="IPR000305">
    <property type="entry name" value="GIY-YIG_endonuc"/>
</dbReference>
<comment type="caution">
    <text evidence="6">The sequence shown here is derived from an EMBL/GenBank/DDBJ whole genome shotgun (WGS) entry which is preliminary data.</text>
</comment>
<accession>A0A497XD04</accession>
<dbReference type="Gene3D" id="3.40.1440.10">
    <property type="entry name" value="GIY-YIG endonuclease"/>
    <property type="match status" value="1"/>
</dbReference>
<dbReference type="CDD" id="cd10434">
    <property type="entry name" value="GIY-YIG_UvrC_Cho"/>
    <property type="match status" value="1"/>
</dbReference>
<comment type="subunit">
    <text evidence="3">DNA polymerase III contains a core (composed of alpha, epsilon and theta chains) that associates with a tau subunit. This core dimerizes to form the POLIII' complex. PolIII' associates with the gamma complex (composed of gamma, delta, delta', psi and chi chains) and with the beta chain to form the complete DNA polymerase III complex.</text>
</comment>
<evidence type="ECO:0000313" key="7">
    <source>
        <dbReference type="Proteomes" id="UP000268908"/>
    </source>
</evidence>
<dbReference type="RefSeq" id="WP_243642587.1">
    <property type="nucleotide sequence ID" value="NZ_BHVV01000006.1"/>
</dbReference>
<dbReference type="GO" id="GO:0008408">
    <property type="term" value="F:3'-5' exonuclease activity"/>
    <property type="evidence" value="ECO:0007669"/>
    <property type="project" value="TreeGrafter"/>
</dbReference>
<dbReference type="FunFam" id="3.30.420.10:FF:000045">
    <property type="entry name" value="3'-5' exonuclease DinG"/>
    <property type="match status" value="1"/>
</dbReference>
<evidence type="ECO:0000256" key="4">
    <source>
        <dbReference type="ARBA" id="ARBA00049244"/>
    </source>
</evidence>
<gene>
    <name evidence="6" type="ORF">DFR35_1479</name>
</gene>